<dbReference type="Pfam" id="PF00858">
    <property type="entry name" value="ASC"/>
    <property type="match status" value="2"/>
</dbReference>
<evidence type="ECO:0000256" key="12">
    <source>
        <dbReference type="SAM" id="Phobius"/>
    </source>
</evidence>
<keyword evidence="13" id="KW-1185">Reference proteome</keyword>
<name>A0A9W2YQP7_BIOGL</name>
<dbReference type="PROSITE" id="PS01206">
    <property type="entry name" value="ASC"/>
    <property type="match status" value="1"/>
</dbReference>
<evidence type="ECO:0000256" key="1">
    <source>
        <dbReference type="ARBA" id="ARBA00004141"/>
    </source>
</evidence>
<sequence length="1003" mass="112879">MDKMSNSFAPVWQTSSSQRADDGNVILEGRLRASGDLKITLDFPLVKETNVSSMLTSPDQLTKSRDTEALAVRVSASTSTESSKEKKTGDGEDITTLDKIILACDHFSELSTFHGMRLLCSRGPNPVRRFIWSLLIVGCLVALALQVRQQVLYFFSNPKTINEETKFVDSVEFPTVTICNENAFRISAAYNLKLYDILNNMFNSTLTLDIVAEAGLVNLTLDELNYLGGNDIHNMILKCKWNAAEACGPENFTRMITDQGLCYSFNGPTSPRNLTVETPGASRGLQLTLNIEEYERMMGSHVASGIHILIHNKREYPLVEQLGQAIAAGSHTFVALKLKKETRLGYPYDNCQDGLLLHVPNHTYTYTMPACKIECYVEFTLKKCGCRDYYMPGNSPVCTFKEYVSCLRTVQKTYDALEDKICDCYTPCASENVEVSYSYGALSKLATSKIKKDDLDKILGRFKRALDVTEYISSEKIYKKILYQNFTDFSSRVTTLYDEQLSTLSRLQQKLLEVSDKANQIYHIRLDLLWAQVNLVRKYFIEPRRTMDAITIGKVINDVHLFSQQMLHYVEMLDVEANNTTRSLVYNTVMGELKARSQLINMSLTNFDDMKLAYISGVPVINDSVIMSFGIDTDTEIAWSLIPKKLLHTAMNRSLEMSRMEQLVIDSVEQLQDIFTDMMDVITLTYETRSPVLESIKDTLVKFKSLCENYFVASQVLFAETVEWPLVELNSQKENLQSAKHACDKLFKVTSETLSGVIDLVTETNNVSVHFYSRLGANISSYLASVNTTSKFVLADLMLGRESEAASDQLQLFNNELVDYLFELNSGLNGISSCLAENARAVSEDGSIHRAFEKKSQEHGVSLENITQLVSIDIVKLCDVVTNVREMKGANDQLLKLVSCLRDDLTEFKSQLNMDLSFYSKNLIFLDIFFPAISYTVTEQQVAYDMVKLLSDIGGSMGLLVGASAISLFEFVDFFCLLTFALCWKRRPAGSGVKVYGEKESFD</sequence>
<evidence type="ECO:0000256" key="2">
    <source>
        <dbReference type="ARBA" id="ARBA00022448"/>
    </source>
</evidence>
<dbReference type="OMA" id="TYSIWSL"/>
<comment type="subcellular location">
    <subcellularLocation>
        <location evidence="1">Membrane</location>
        <topology evidence="1">Multi-pass membrane protein</topology>
    </subcellularLocation>
</comment>
<dbReference type="PRINTS" id="PR01078">
    <property type="entry name" value="AMINACHANNEL"/>
</dbReference>
<evidence type="ECO:0000256" key="11">
    <source>
        <dbReference type="RuleBase" id="RU000679"/>
    </source>
</evidence>
<keyword evidence="3 11" id="KW-0894">Sodium channel</keyword>
<dbReference type="AlphaFoldDB" id="A0A9W2YQP7"/>
<accession>A0A9W2YQP7</accession>
<keyword evidence="5 12" id="KW-1133">Transmembrane helix</keyword>
<gene>
    <name evidence="14" type="primary">LOC106066795</name>
</gene>
<dbReference type="RefSeq" id="XP_055865098.1">
    <property type="nucleotide sequence ID" value="XM_056009123.1"/>
</dbReference>
<proteinExistence type="inferred from homology"/>
<organism evidence="13 14">
    <name type="scientific">Biomphalaria glabrata</name>
    <name type="common">Bloodfluke planorb</name>
    <name type="synonym">Freshwater snail</name>
    <dbReference type="NCBI Taxonomy" id="6526"/>
    <lineage>
        <taxon>Eukaryota</taxon>
        <taxon>Metazoa</taxon>
        <taxon>Spiralia</taxon>
        <taxon>Lophotrochozoa</taxon>
        <taxon>Mollusca</taxon>
        <taxon>Gastropoda</taxon>
        <taxon>Heterobranchia</taxon>
        <taxon>Euthyneura</taxon>
        <taxon>Panpulmonata</taxon>
        <taxon>Hygrophila</taxon>
        <taxon>Lymnaeoidea</taxon>
        <taxon>Planorbidae</taxon>
        <taxon>Biomphalaria</taxon>
    </lineage>
</organism>
<reference evidence="14" key="1">
    <citation type="submission" date="2025-08" db="UniProtKB">
        <authorList>
            <consortium name="RefSeq"/>
        </authorList>
    </citation>
    <scope>IDENTIFICATION</scope>
</reference>
<dbReference type="PANTHER" id="PTHR11690">
    <property type="entry name" value="AMILORIDE-SENSITIVE SODIUM CHANNEL-RELATED"/>
    <property type="match status" value="1"/>
</dbReference>
<keyword evidence="8 12" id="KW-0472">Membrane</keyword>
<dbReference type="Gene3D" id="1.10.287.770">
    <property type="entry name" value="YojJ-like"/>
    <property type="match status" value="1"/>
</dbReference>
<dbReference type="InterPro" id="IPR001873">
    <property type="entry name" value="ENaC"/>
</dbReference>
<protein>
    <submittedName>
        <fullName evidence="14">Uncharacterized protein LOC106066795</fullName>
    </submittedName>
</protein>
<evidence type="ECO:0000256" key="5">
    <source>
        <dbReference type="ARBA" id="ARBA00022989"/>
    </source>
</evidence>
<evidence type="ECO:0000256" key="3">
    <source>
        <dbReference type="ARBA" id="ARBA00022461"/>
    </source>
</evidence>
<evidence type="ECO:0000256" key="10">
    <source>
        <dbReference type="ARBA" id="ARBA00023303"/>
    </source>
</evidence>
<dbReference type="Gene3D" id="2.60.470.10">
    <property type="entry name" value="Acid-sensing ion channels like domains"/>
    <property type="match status" value="1"/>
</dbReference>
<dbReference type="InterPro" id="IPR020903">
    <property type="entry name" value="ENaC_CS"/>
</dbReference>
<dbReference type="GO" id="GO:0005886">
    <property type="term" value="C:plasma membrane"/>
    <property type="evidence" value="ECO:0007669"/>
    <property type="project" value="TreeGrafter"/>
</dbReference>
<feature type="transmembrane region" description="Helical" evidence="12">
    <location>
        <begin position="130"/>
        <end position="147"/>
    </location>
</feature>
<keyword evidence="4 11" id="KW-0812">Transmembrane</keyword>
<evidence type="ECO:0000256" key="6">
    <source>
        <dbReference type="ARBA" id="ARBA00023053"/>
    </source>
</evidence>
<evidence type="ECO:0000256" key="7">
    <source>
        <dbReference type="ARBA" id="ARBA00023065"/>
    </source>
</evidence>
<evidence type="ECO:0000256" key="9">
    <source>
        <dbReference type="ARBA" id="ARBA00023201"/>
    </source>
</evidence>
<keyword evidence="7 11" id="KW-0406">Ion transport</keyword>
<dbReference type="Proteomes" id="UP001165740">
    <property type="component" value="Chromosome 13"/>
</dbReference>
<keyword evidence="9 11" id="KW-0739">Sodium transport</keyword>
<evidence type="ECO:0000313" key="13">
    <source>
        <dbReference type="Proteomes" id="UP001165740"/>
    </source>
</evidence>
<keyword evidence="6" id="KW-0915">Sodium</keyword>
<evidence type="ECO:0000256" key="4">
    <source>
        <dbReference type="ARBA" id="ARBA00022692"/>
    </source>
</evidence>
<evidence type="ECO:0000256" key="8">
    <source>
        <dbReference type="ARBA" id="ARBA00023136"/>
    </source>
</evidence>
<comment type="similarity">
    <text evidence="11">Belongs to the amiloride-sensitive sodium channel (TC 1.A.6) family.</text>
</comment>
<dbReference type="OrthoDB" id="6502088at2759"/>
<dbReference type="GeneID" id="106066795"/>
<dbReference type="GO" id="GO:0015280">
    <property type="term" value="F:ligand-gated sodium channel activity"/>
    <property type="evidence" value="ECO:0007669"/>
    <property type="project" value="TreeGrafter"/>
</dbReference>
<evidence type="ECO:0000313" key="14">
    <source>
        <dbReference type="RefSeq" id="XP_055865098.1"/>
    </source>
</evidence>
<keyword evidence="10 11" id="KW-0407">Ion channel</keyword>
<keyword evidence="2 11" id="KW-0813">Transport</keyword>